<comment type="caution">
    <text evidence="1">The sequence shown here is derived from an EMBL/GenBank/DDBJ whole genome shotgun (WGS) entry which is preliminary data.</text>
</comment>
<dbReference type="EMBL" id="SCHC01000351">
    <property type="protein sequence ID" value="TBW72291.1"/>
    <property type="molecule type" value="Genomic_DNA"/>
</dbReference>
<reference evidence="1 2" key="1">
    <citation type="journal article" date="2019" name="Sci. Transl. Med.">
        <title>Quorum sensing between bacterial species on the skin protects against epidermal injury in atopic dermatitis.</title>
        <authorList>
            <person name="Williams M.R."/>
        </authorList>
    </citation>
    <scope>NUCLEOTIDE SEQUENCE [LARGE SCALE GENOMIC DNA]</scope>
    <source>
        <strain evidence="1 2">H8</strain>
    </source>
</reference>
<dbReference type="Proteomes" id="UP000291949">
    <property type="component" value="Unassembled WGS sequence"/>
</dbReference>
<evidence type="ECO:0000313" key="1">
    <source>
        <dbReference type="EMBL" id="TBW72291.1"/>
    </source>
</evidence>
<evidence type="ECO:0000313" key="2">
    <source>
        <dbReference type="Proteomes" id="UP000291949"/>
    </source>
</evidence>
<gene>
    <name evidence="1" type="ORF">EQ811_14385</name>
</gene>
<sequence>NPDLYQKMSQAVNPYGDGQASERIVQHIKYYFNLTNDRPNHFEFTKDL</sequence>
<dbReference type="Gene3D" id="3.40.50.2000">
    <property type="entry name" value="Glycogen Phosphorylase B"/>
    <property type="match status" value="2"/>
</dbReference>
<dbReference type="AlphaFoldDB" id="A0A7Z7YSQ2"/>
<proteinExistence type="predicted"/>
<dbReference type="SUPFAM" id="SSF53756">
    <property type="entry name" value="UDP-Glycosyltransferase/glycogen phosphorylase"/>
    <property type="match status" value="1"/>
</dbReference>
<organism evidence="1 2">
    <name type="scientific">Staphylococcus capitis</name>
    <dbReference type="NCBI Taxonomy" id="29388"/>
    <lineage>
        <taxon>Bacteria</taxon>
        <taxon>Bacillati</taxon>
        <taxon>Bacillota</taxon>
        <taxon>Bacilli</taxon>
        <taxon>Bacillales</taxon>
        <taxon>Staphylococcaceae</taxon>
        <taxon>Staphylococcus</taxon>
    </lineage>
</organism>
<name>A0A7Z7YSQ2_STACP</name>
<feature type="non-terminal residue" evidence="1">
    <location>
        <position position="1"/>
    </location>
</feature>
<accession>A0A7Z7YSQ2</accession>
<protein>
    <submittedName>
        <fullName evidence="1">UDP-N-acetylglucosamine 2-epimerase (Non-hydrolyzing)</fullName>
    </submittedName>
</protein>